<keyword evidence="1" id="KW-0479">Metal-binding</keyword>
<dbReference type="InterPro" id="IPR045087">
    <property type="entry name" value="Cu-oxidase_fam"/>
</dbReference>
<keyword evidence="3" id="KW-0732">Signal</keyword>
<dbReference type="HOGENOM" id="CLU_009100_6_1_5"/>
<keyword evidence="8" id="KW-1185">Reference proteome</keyword>
<feature type="domain" description="Plastocyanin-like" evidence="4">
    <location>
        <begin position="171"/>
        <end position="297"/>
    </location>
</feature>
<dbReference type="CDD" id="cd13861">
    <property type="entry name" value="CuRO_1_CumA_like"/>
    <property type="match status" value="1"/>
</dbReference>
<evidence type="ECO:0000259" key="5">
    <source>
        <dbReference type="Pfam" id="PF07731"/>
    </source>
</evidence>
<dbReference type="InterPro" id="IPR011706">
    <property type="entry name" value="Cu-oxidase_C"/>
</dbReference>
<evidence type="ECO:0000259" key="6">
    <source>
        <dbReference type="Pfam" id="PF07732"/>
    </source>
</evidence>
<dbReference type="eggNOG" id="COG2132">
    <property type="taxonomic scope" value="Bacteria"/>
</dbReference>
<feature type="domain" description="Plastocyanin-like" evidence="5">
    <location>
        <begin position="383"/>
        <end position="476"/>
    </location>
</feature>
<dbReference type="PROSITE" id="PS00080">
    <property type="entry name" value="MULTICOPPER_OXIDASE2"/>
    <property type="match status" value="1"/>
</dbReference>
<dbReference type="Pfam" id="PF07732">
    <property type="entry name" value="Cu-oxidase_3"/>
    <property type="match status" value="1"/>
</dbReference>
<name>B6JEN0_AFIC5</name>
<keyword evidence="2" id="KW-0560">Oxidoreductase</keyword>
<feature type="domain" description="Plastocyanin-like" evidence="6">
    <location>
        <begin position="58"/>
        <end position="162"/>
    </location>
</feature>
<dbReference type="PATRIC" id="fig|504832.7.peg.1974"/>
<dbReference type="CDD" id="cd13906">
    <property type="entry name" value="CuRO_3_CumA_like"/>
    <property type="match status" value="1"/>
</dbReference>
<dbReference type="SUPFAM" id="SSF49503">
    <property type="entry name" value="Cupredoxins"/>
    <property type="match status" value="3"/>
</dbReference>
<dbReference type="RefSeq" id="WP_012563321.1">
    <property type="nucleotide sequence ID" value="NC_011386.1"/>
</dbReference>
<dbReference type="InterPro" id="IPR033138">
    <property type="entry name" value="Cu_oxidase_CS"/>
</dbReference>
<evidence type="ECO:0000259" key="4">
    <source>
        <dbReference type="Pfam" id="PF00394"/>
    </source>
</evidence>
<dbReference type="STRING" id="504832.OCA5_c18490"/>
<dbReference type="InterPro" id="IPR002355">
    <property type="entry name" value="Cu_oxidase_Cu_BS"/>
</dbReference>
<dbReference type="InterPro" id="IPR006311">
    <property type="entry name" value="TAT_signal"/>
</dbReference>
<dbReference type="Gene3D" id="2.60.40.420">
    <property type="entry name" value="Cupredoxins - blue copper proteins"/>
    <property type="match status" value="3"/>
</dbReference>
<evidence type="ECO:0000256" key="1">
    <source>
        <dbReference type="ARBA" id="ARBA00022723"/>
    </source>
</evidence>
<evidence type="ECO:0000313" key="7">
    <source>
        <dbReference type="EMBL" id="AEI06562.1"/>
    </source>
</evidence>
<evidence type="ECO:0000256" key="2">
    <source>
        <dbReference type="ARBA" id="ARBA00023002"/>
    </source>
</evidence>
<dbReference type="GO" id="GO:0005507">
    <property type="term" value="F:copper ion binding"/>
    <property type="evidence" value="ECO:0007669"/>
    <property type="project" value="InterPro"/>
</dbReference>
<dbReference type="Pfam" id="PF00394">
    <property type="entry name" value="Cu-oxidase"/>
    <property type="match status" value="1"/>
</dbReference>
<dbReference type="AlphaFoldDB" id="B6JEN0"/>
<accession>B6JEN0</accession>
<dbReference type="KEGG" id="oca:OCAR_6181"/>
<proteinExistence type="predicted"/>
<organism evidence="7 8">
    <name type="scientific">Afipia carboxidovorans (strain ATCC 49405 / DSM 1227 / KCTC 32145 / OM5)</name>
    <name type="common">Oligotropha carboxidovorans</name>
    <dbReference type="NCBI Taxonomy" id="504832"/>
    <lineage>
        <taxon>Bacteria</taxon>
        <taxon>Pseudomonadati</taxon>
        <taxon>Pseudomonadota</taxon>
        <taxon>Alphaproteobacteria</taxon>
        <taxon>Hyphomicrobiales</taxon>
        <taxon>Nitrobacteraceae</taxon>
        <taxon>Afipia</taxon>
    </lineage>
</organism>
<dbReference type="Pfam" id="PF07731">
    <property type="entry name" value="Cu-oxidase_2"/>
    <property type="match status" value="1"/>
</dbReference>
<dbReference type="GO" id="GO:0016491">
    <property type="term" value="F:oxidoreductase activity"/>
    <property type="evidence" value="ECO:0007669"/>
    <property type="project" value="UniProtKB-KW"/>
</dbReference>
<dbReference type="OrthoDB" id="9757546at2"/>
<dbReference type="PANTHER" id="PTHR11709:SF2">
    <property type="entry name" value="MULTICOPPER OXIDASE LPR1"/>
    <property type="match status" value="1"/>
</dbReference>
<dbReference type="Proteomes" id="UP000007730">
    <property type="component" value="Chromosome"/>
</dbReference>
<dbReference type="InterPro" id="IPR011707">
    <property type="entry name" value="Cu-oxidase-like_N"/>
</dbReference>
<protein>
    <submittedName>
        <fullName evidence="7">Multicopper oxidase</fullName>
    </submittedName>
</protein>
<dbReference type="KEGG" id="ocg:OCA5_c18490"/>
<feature type="signal peptide" evidence="3">
    <location>
        <begin position="1"/>
        <end position="33"/>
    </location>
</feature>
<sequence>MPFRHLTTMRRRSFLTGSAALAAAATLPRAAFAQMPAVKEFKLTAAQGRTSFAADVIPSTEVWEYNGQVPGPEIRVKQGERVRIVVKNGLAEETTVHWHGLRLPNAMDGVPHLTQKPIATGDSFTYEFDCVDAGTFWYHPHSRSSVQVGRGLSGPFIVEEREPIAVDRDITWALNDWRLLKDASISNDFGNMHDMSHAGRIGNFITVNGISPETFEVRSGERIRLRLINTSNARIFGLTFEGHAPTIVAMDGHPVTPHAPEKGQVVIGPAMRVDLVIDMTAAPGSRFKVMDSFYQQQEFRLFHMVYADKPLRAEPRTDAIALPHNPVPEPDLATAQRHDVVLGGGMMGQMASAQVGGETMDIRTMLRHGLIWAINGVASTEHVHEPMATLKRGTSHILAMENETAWWHPMHLHGHAFRVLSRNGVPTRHREWRDTVLVAPRERVEVAFVADNPGDWMFHCHVLEHQAGGMMGTVRVI</sequence>
<dbReference type="GO" id="GO:0030288">
    <property type="term" value="C:outer membrane-bounded periplasmic space"/>
    <property type="evidence" value="ECO:0007669"/>
    <property type="project" value="TreeGrafter"/>
</dbReference>
<dbReference type="EMBL" id="CP002826">
    <property type="protein sequence ID" value="AEI06562.1"/>
    <property type="molecule type" value="Genomic_DNA"/>
</dbReference>
<evidence type="ECO:0000256" key="3">
    <source>
        <dbReference type="SAM" id="SignalP"/>
    </source>
</evidence>
<dbReference type="InterPro" id="IPR001117">
    <property type="entry name" value="Cu-oxidase_2nd"/>
</dbReference>
<gene>
    <name evidence="7" type="ordered locus">OCA5_c18490</name>
</gene>
<dbReference type="CDD" id="cd13885">
    <property type="entry name" value="CuRO_2_CumA_like"/>
    <property type="match status" value="1"/>
</dbReference>
<dbReference type="PROSITE" id="PS51318">
    <property type="entry name" value="TAT"/>
    <property type="match status" value="1"/>
</dbReference>
<reference evidence="7 8" key="1">
    <citation type="journal article" date="2011" name="J. Bacteriol.">
        <title>Complete genome sequences of the chemolithoautotrophic Oligotropha carboxidovorans strains OM4 and OM5.</title>
        <authorList>
            <person name="Volland S."/>
            <person name="Rachinger M."/>
            <person name="Strittmatter A."/>
            <person name="Daniel R."/>
            <person name="Gottschalk G."/>
            <person name="Meyer O."/>
        </authorList>
    </citation>
    <scope>NUCLEOTIDE SEQUENCE [LARGE SCALE GENOMIC DNA]</scope>
    <source>
        <strain evidence="8">ATCC 49405 / DSM 1227 / KCTC 32145 / OM5</strain>
    </source>
</reference>
<dbReference type="PANTHER" id="PTHR11709">
    <property type="entry name" value="MULTI-COPPER OXIDASE"/>
    <property type="match status" value="1"/>
</dbReference>
<dbReference type="PROSITE" id="PS00079">
    <property type="entry name" value="MULTICOPPER_OXIDASE1"/>
    <property type="match status" value="1"/>
</dbReference>
<dbReference type="InterPro" id="IPR008972">
    <property type="entry name" value="Cupredoxin"/>
</dbReference>
<feature type="chain" id="PRO_5002846967" evidence="3">
    <location>
        <begin position="34"/>
        <end position="477"/>
    </location>
</feature>
<evidence type="ECO:0000313" key="8">
    <source>
        <dbReference type="Proteomes" id="UP000007730"/>
    </source>
</evidence>